<dbReference type="InterPro" id="IPR000831">
    <property type="entry name" value="Trp_repress"/>
</dbReference>
<comment type="similarity">
    <text evidence="2">Belongs to the TrpR family.</text>
</comment>
<reference evidence="8 9" key="1">
    <citation type="submission" date="2019-11" db="EMBL/GenBank/DDBJ databases">
        <title>Comparative genomics of hydrocarbon-degrading Desulfosarcina strains.</title>
        <authorList>
            <person name="Watanabe M."/>
            <person name="Kojima H."/>
            <person name="Fukui M."/>
        </authorList>
    </citation>
    <scope>NUCLEOTIDE SEQUENCE [LARGE SCALE GENOMIC DNA]</scope>
    <source>
        <strain evidence="8 9">PP31</strain>
    </source>
</reference>
<organism evidence="8 9">
    <name type="scientific">Desulfosarcina widdelii</name>
    <dbReference type="NCBI Taxonomy" id="947919"/>
    <lineage>
        <taxon>Bacteria</taxon>
        <taxon>Pseudomonadati</taxon>
        <taxon>Thermodesulfobacteriota</taxon>
        <taxon>Desulfobacteria</taxon>
        <taxon>Desulfobacterales</taxon>
        <taxon>Desulfosarcinaceae</taxon>
        <taxon>Desulfosarcina</taxon>
    </lineage>
</organism>
<evidence type="ECO:0000256" key="2">
    <source>
        <dbReference type="ARBA" id="ARBA00007027"/>
    </source>
</evidence>
<evidence type="ECO:0000256" key="6">
    <source>
        <dbReference type="ARBA" id="ARBA00023125"/>
    </source>
</evidence>
<keyword evidence="5" id="KW-0805">Transcription regulation</keyword>
<keyword evidence="7" id="KW-0804">Transcription</keyword>
<dbReference type="GO" id="GO:0005737">
    <property type="term" value="C:cytoplasm"/>
    <property type="evidence" value="ECO:0007669"/>
    <property type="project" value="UniProtKB-SubCell"/>
</dbReference>
<name>A0A5K7Z500_9BACT</name>
<dbReference type="GO" id="GO:0043565">
    <property type="term" value="F:sequence-specific DNA binding"/>
    <property type="evidence" value="ECO:0007669"/>
    <property type="project" value="InterPro"/>
</dbReference>
<dbReference type="KEGG" id="dwd:DSCW_27060"/>
<protein>
    <recommendedName>
        <fullName evidence="10">Transcriptional regulator</fullName>
    </recommendedName>
</protein>
<dbReference type="PANTHER" id="PTHR38025">
    <property type="entry name" value="TRP OPERON REPRESSOR"/>
    <property type="match status" value="1"/>
</dbReference>
<dbReference type="Proteomes" id="UP000427769">
    <property type="component" value="Chromosome"/>
</dbReference>
<comment type="subcellular location">
    <subcellularLocation>
        <location evidence="1">Cytoplasm</location>
    </subcellularLocation>
</comment>
<keyword evidence="6" id="KW-0238">DNA-binding</keyword>
<gene>
    <name evidence="8" type="ORF">DSCW_27060</name>
</gene>
<dbReference type="RefSeq" id="WP_231715734.1">
    <property type="nucleotide sequence ID" value="NZ_AP021875.1"/>
</dbReference>
<dbReference type="InterPro" id="IPR038116">
    <property type="entry name" value="TrpR-like_sf"/>
</dbReference>
<keyword evidence="4" id="KW-0678">Repressor</keyword>
<dbReference type="Gene3D" id="1.10.1270.10">
    <property type="entry name" value="TrpR-like"/>
    <property type="match status" value="1"/>
</dbReference>
<accession>A0A5K7Z500</accession>
<proteinExistence type="inferred from homology"/>
<dbReference type="EMBL" id="AP021875">
    <property type="protein sequence ID" value="BBO75289.1"/>
    <property type="molecule type" value="Genomic_DNA"/>
</dbReference>
<dbReference type="InterPro" id="IPR013335">
    <property type="entry name" value="Trp_repress_bac"/>
</dbReference>
<keyword evidence="3" id="KW-0963">Cytoplasm</keyword>
<evidence type="ECO:0000256" key="4">
    <source>
        <dbReference type="ARBA" id="ARBA00022491"/>
    </source>
</evidence>
<evidence type="ECO:0008006" key="10">
    <source>
        <dbReference type="Google" id="ProtNLM"/>
    </source>
</evidence>
<dbReference type="SUPFAM" id="SSF48295">
    <property type="entry name" value="TrpR-like"/>
    <property type="match status" value="1"/>
</dbReference>
<dbReference type="AlphaFoldDB" id="A0A5K7Z500"/>
<keyword evidence="9" id="KW-1185">Reference proteome</keyword>
<evidence type="ECO:0000313" key="9">
    <source>
        <dbReference type="Proteomes" id="UP000427769"/>
    </source>
</evidence>
<evidence type="ECO:0000256" key="5">
    <source>
        <dbReference type="ARBA" id="ARBA00023015"/>
    </source>
</evidence>
<evidence type="ECO:0000256" key="3">
    <source>
        <dbReference type="ARBA" id="ARBA00022490"/>
    </source>
</evidence>
<dbReference type="PANTHER" id="PTHR38025:SF1">
    <property type="entry name" value="TRP OPERON REPRESSOR"/>
    <property type="match status" value="1"/>
</dbReference>
<dbReference type="Pfam" id="PF01371">
    <property type="entry name" value="Trp_repressor"/>
    <property type="match status" value="1"/>
</dbReference>
<sequence>MAETGILPTILKARPMNVVTRELIDIFTRTRDRRDMEILFKEIFTPSEIDTLTLRWQLLKDLYEGKTQRKIAAEHKISLCKITRGSKLLKAKGSYLKKVLDDYYEAKEKV</sequence>
<dbReference type="GO" id="GO:0003700">
    <property type="term" value="F:DNA-binding transcription factor activity"/>
    <property type="evidence" value="ECO:0007669"/>
    <property type="project" value="InterPro"/>
</dbReference>
<evidence type="ECO:0000313" key="8">
    <source>
        <dbReference type="EMBL" id="BBO75289.1"/>
    </source>
</evidence>
<evidence type="ECO:0000256" key="7">
    <source>
        <dbReference type="ARBA" id="ARBA00023163"/>
    </source>
</evidence>
<evidence type="ECO:0000256" key="1">
    <source>
        <dbReference type="ARBA" id="ARBA00004496"/>
    </source>
</evidence>
<dbReference type="InterPro" id="IPR010921">
    <property type="entry name" value="Trp_repressor/repl_initiator"/>
</dbReference>